<name>A0ABN7V9B1_GIGMA</name>
<evidence type="ECO:0000313" key="3">
    <source>
        <dbReference type="Proteomes" id="UP000789901"/>
    </source>
</evidence>
<keyword evidence="3" id="KW-1185">Reference proteome</keyword>
<dbReference type="EMBL" id="CAJVQB010011234">
    <property type="protein sequence ID" value="CAG8746204.1"/>
    <property type="molecule type" value="Genomic_DNA"/>
</dbReference>
<evidence type="ECO:0000256" key="1">
    <source>
        <dbReference type="SAM" id="MobiDB-lite"/>
    </source>
</evidence>
<protein>
    <submittedName>
        <fullName evidence="2">22857_t:CDS:1</fullName>
    </submittedName>
</protein>
<proteinExistence type="predicted"/>
<reference evidence="2 3" key="1">
    <citation type="submission" date="2021-06" db="EMBL/GenBank/DDBJ databases">
        <authorList>
            <person name="Kallberg Y."/>
            <person name="Tangrot J."/>
            <person name="Rosling A."/>
        </authorList>
    </citation>
    <scope>NUCLEOTIDE SEQUENCE [LARGE SCALE GENOMIC DNA]</scope>
    <source>
        <strain evidence="2 3">120-4 pot B 10/14</strain>
    </source>
</reference>
<organism evidence="2 3">
    <name type="scientific">Gigaspora margarita</name>
    <dbReference type="NCBI Taxonomy" id="4874"/>
    <lineage>
        <taxon>Eukaryota</taxon>
        <taxon>Fungi</taxon>
        <taxon>Fungi incertae sedis</taxon>
        <taxon>Mucoromycota</taxon>
        <taxon>Glomeromycotina</taxon>
        <taxon>Glomeromycetes</taxon>
        <taxon>Diversisporales</taxon>
        <taxon>Gigasporaceae</taxon>
        <taxon>Gigaspora</taxon>
    </lineage>
</organism>
<sequence>MQAATSQTKVKKSSENINMSSRSQTKTKLPDNIELEEYSITTNKSKQCKAEIILKVFSKKEKQLLKESWGLSFICNNIVRITFNKETNKELKRR</sequence>
<gene>
    <name evidence="2" type="ORF">GMARGA_LOCUS15903</name>
</gene>
<evidence type="ECO:0000313" key="2">
    <source>
        <dbReference type="EMBL" id="CAG8746204.1"/>
    </source>
</evidence>
<accession>A0ABN7V9B1</accession>
<feature type="compositionally biased region" description="Polar residues" evidence="1">
    <location>
        <begin position="15"/>
        <end position="27"/>
    </location>
</feature>
<feature type="region of interest" description="Disordered" evidence="1">
    <location>
        <begin position="1"/>
        <end position="28"/>
    </location>
</feature>
<comment type="caution">
    <text evidence="2">The sequence shown here is derived from an EMBL/GenBank/DDBJ whole genome shotgun (WGS) entry which is preliminary data.</text>
</comment>
<dbReference type="Proteomes" id="UP000789901">
    <property type="component" value="Unassembled WGS sequence"/>
</dbReference>